<keyword evidence="2" id="KW-1133">Transmembrane helix</keyword>
<organism evidence="3">
    <name type="scientific">Wuchereria bancrofti</name>
    <dbReference type="NCBI Taxonomy" id="6293"/>
    <lineage>
        <taxon>Eukaryota</taxon>
        <taxon>Metazoa</taxon>
        <taxon>Ecdysozoa</taxon>
        <taxon>Nematoda</taxon>
        <taxon>Chromadorea</taxon>
        <taxon>Rhabditida</taxon>
        <taxon>Spirurina</taxon>
        <taxon>Spiruromorpha</taxon>
        <taxon>Filarioidea</taxon>
        <taxon>Onchocercidae</taxon>
        <taxon>Wuchereria</taxon>
    </lineage>
</organism>
<evidence type="ECO:0000256" key="2">
    <source>
        <dbReference type="SAM" id="Phobius"/>
    </source>
</evidence>
<name>A0A1I8EEV3_WUCBA</name>
<feature type="region of interest" description="Disordered" evidence="1">
    <location>
        <begin position="1"/>
        <end position="33"/>
    </location>
</feature>
<sequence>MALSFVSLGKKQQTTKVKMNDQEKPKRKDHPNSGEKVHIIFDQFIQYLYSLAIVQQILYIYNGVKYSSKNVEKTLDRVEEGFKVAYNHSLDLYNRYRQTNVNDQAKHVLETVLTFGLSIIMIMIQLNLTVLIAILTMLFNAVLNGKEALEHASKSTSNAQATARQMVTDLSEKVQQISRASTEKAEEQANRILDGANRVAHLTMGISDESDDIEKTPWSRFQDLSHRILENSKSRVEGFYWTQFDAQSIVECLRNSISLADMVRKNKSWVAGKAGELWTSLDELKVSLEMEGERLKKNPEEMLMRYLQRTSSILPERLRILEETTGKVLSEQATSKLVTLISYIEKLNEKLMETDNVHELKDEVLKEAHDRLVDLLQWLTNHIEFSDTQNTENLESVNDGSTN</sequence>
<keyword evidence="2" id="KW-0472">Membrane</keyword>
<reference evidence="3" key="1">
    <citation type="submission" date="2016-11" db="UniProtKB">
        <authorList>
            <consortium name="WormBaseParasite"/>
        </authorList>
    </citation>
    <scope>IDENTIFICATION</scope>
    <source>
        <strain evidence="3">pt0022</strain>
    </source>
</reference>
<dbReference type="AlphaFoldDB" id="A0A1I8EEV3"/>
<feature type="compositionally biased region" description="Basic and acidic residues" evidence="1">
    <location>
        <begin position="18"/>
        <end position="33"/>
    </location>
</feature>
<evidence type="ECO:0000313" key="3">
    <source>
        <dbReference type="WBParaSite" id="maker-PairedContig_1782-snap-gene-0.12-mRNA-1"/>
    </source>
</evidence>
<proteinExistence type="predicted"/>
<evidence type="ECO:0000256" key="1">
    <source>
        <dbReference type="SAM" id="MobiDB-lite"/>
    </source>
</evidence>
<keyword evidence="2" id="KW-0812">Transmembrane</keyword>
<feature type="transmembrane region" description="Helical" evidence="2">
    <location>
        <begin position="112"/>
        <end position="139"/>
    </location>
</feature>
<dbReference type="WBParaSite" id="maker-PairedContig_1782-snap-gene-0.12-mRNA-1">
    <property type="protein sequence ID" value="maker-PairedContig_1782-snap-gene-0.12-mRNA-1"/>
    <property type="gene ID" value="maker-PairedContig_1782-snap-gene-0.12"/>
</dbReference>
<accession>A0A1I8EEV3</accession>
<protein>
    <submittedName>
        <fullName evidence="3">Uncharacterized protein</fullName>
    </submittedName>
</protein>